<keyword evidence="8" id="KW-1185">Reference proteome</keyword>
<dbReference type="SUPFAM" id="SSF103088">
    <property type="entry name" value="OmpA-like"/>
    <property type="match status" value="1"/>
</dbReference>
<comment type="caution">
    <text evidence="7">The sequence shown here is derived from an EMBL/GenBank/DDBJ whole genome shotgun (WGS) entry which is preliminary data.</text>
</comment>
<dbReference type="PROSITE" id="PS51257">
    <property type="entry name" value="PROKAR_LIPOPROTEIN"/>
    <property type="match status" value="1"/>
</dbReference>
<evidence type="ECO:0000256" key="2">
    <source>
        <dbReference type="ARBA" id="ARBA00023136"/>
    </source>
</evidence>
<sequence>MRTTYTLPAVLVGALALSACTDVDSYNPDENARTKEGALLGAIAGAVAVGAATEDAGSALLGGVIGGALGAYGGAQLDAQARDLEQRFGNDAITVSNTGGQLVVTMPQDILFAIDSAALNVALEADLAILADSLNKYDQSAVEIIGHTDNTGSAGYNATLSLDRAQAVADVLVNNGVSVTRLDATGRGEEQPVASNLSEEGRAQNRRVEIVITPYS</sequence>
<evidence type="ECO:0000256" key="5">
    <source>
        <dbReference type="SAM" id="SignalP"/>
    </source>
</evidence>
<protein>
    <submittedName>
        <fullName evidence="7">OmpA/MotB domain-containing protein</fullName>
    </submittedName>
</protein>
<dbReference type="EMBL" id="AQQY01000008">
    <property type="protein sequence ID" value="KCV81379.1"/>
    <property type="molecule type" value="Genomic_DNA"/>
</dbReference>
<feature type="chain" id="PRO_5001571207" evidence="5">
    <location>
        <begin position="22"/>
        <end position="216"/>
    </location>
</feature>
<dbReference type="PROSITE" id="PS51123">
    <property type="entry name" value="OMPA_2"/>
    <property type="match status" value="1"/>
</dbReference>
<name>A0A058ZID9_9RHOB</name>
<dbReference type="eggNOG" id="COG2885">
    <property type="taxonomic scope" value="Bacteria"/>
</dbReference>
<dbReference type="PANTHER" id="PTHR30329">
    <property type="entry name" value="STATOR ELEMENT OF FLAGELLAR MOTOR COMPLEX"/>
    <property type="match status" value="1"/>
</dbReference>
<dbReference type="Pfam" id="PF00691">
    <property type="entry name" value="OmpA"/>
    <property type="match status" value="1"/>
</dbReference>
<dbReference type="InterPro" id="IPR006665">
    <property type="entry name" value="OmpA-like"/>
</dbReference>
<feature type="domain" description="OmpA-like" evidence="6">
    <location>
        <begin position="99"/>
        <end position="216"/>
    </location>
</feature>
<keyword evidence="2 4" id="KW-0472">Membrane</keyword>
<evidence type="ECO:0000256" key="3">
    <source>
        <dbReference type="ARBA" id="ARBA00023237"/>
    </source>
</evidence>
<dbReference type="OrthoDB" id="9782229at2"/>
<evidence type="ECO:0000259" key="6">
    <source>
        <dbReference type="PROSITE" id="PS51123"/>
    </source>
</evidence>
<feature type="signal peptide" evidence="5">
    <location>
        <begin position="1"/>
        <end position="21"/>
    </location>
</feature>
<reference evidence="7 8" key="1">
    <citation type="submission" date="2013-04" db="EMBL/GenBank/DDBJ databases">
        <title>Shimia sp. 22II-S11-Z10 Genome Sequencing.</title>
        <authorList>
            <person name="Lai Q."/>
            <person name="Li G."/>
            <person name="Shao Z."/>
        </authorList>
    </citation>
    <scope>NUCLEOTIDE SEQUENCE [LARGE SCALE GENOMIC DNA]</scope>
    <source>
        <strain evidence="8">22II-S11-Z10</strain>
    </source>
</reference>
<comment type="subcellular location">
    <subcellularLocation>
        <location evidence="1">Cell outer membrane</location>
    </subcellularLocation>
</comment>
<dbReference type="InterPro" id="IPR006664">
    <property type="entry name" value="OMP_bac"/>
</dbReference>
<dbReference type="CDD" id="cd07185">
    <property type="entry name" value="OmpA_C-like"/>
    <property type="match status" value="1"/>
</dbReference>
<dbReference type="Gene3D" id="3.30.1330.60">
    <property type="entry name" value="OmpA-like domain"/>
    <property type="match status" value="1"/>
</dbReference>
<evidence type="ECO:0000256" key="4">
    <source>
        <dbReference type="PROSITE-ProRule" id="PRU00473"/>
    </source>
</evidence>
<accession>A0A058ZID9</accession>
<dbReference type="STRING" id="1461693.ATO10_12259"/>
<evidence type="ECO:0000313" key="8">
    <source>
        <dbReference type="Proteomes" id="UP000024836"/>
    </source>
</evidence>
<dbReference type="RefSeq" id="WP_035251980.1">
    <property type="nucleotide sequence ID" value="NZ_AQQY01000008.1"/>
</dbReference>
<organism evidence="7 8">
    <name type="scientific">Actibacterium atlanticum</name>
    <dbReference type="NCBI Taxonomy" id="1461693"/>
    <lineage>
        <taxon>Bacteria</taxon>
        <taxon>Pseudomonadati</taxon>
        <taxon>Pseudomonadota</taxon>
        <taxon>Alphaproteobacteria</taxon>
        <taxon>Rhodobacterales</taxon>
        <taxon>Roseobacteraceae</taxon>
        <taxon>Actibacterium</taxon>
    </lineage>
</organism>
<dbReference type="PATRIC" id="fig|1461693.3.peg.2486"/>
<gene>
    <name evidence="7" type="ORF">ATO10_12259</name>
</gene>
<dbReference type="Proteomes" id="UP000024836">
    <property type="component" value="Unassembled WGS sequence"/>
</dbReference>
<dbReference type="AlphaFoldDB" id="A0A058ZID9"/>
<evidence type="ECO:0000256" key="1">
    <source>
        <dbReference type="ARBA" id="ARBA00004442"/>
    </source>
</evidence>
<evidence type="ECO:0000313" key="7">
    <source>
        <dbReference type="EMBL" id="KCV81379.1"/>
    </source>
</evidence>
<keyword evidence="3" id="KW-0998">Cell outer membrane</keyword>
<dbReference type="GO" id="GO:0009279">
    <property type="term" value="C:cell outer membrane"/>
    <property type="evidence" value="ECO:0007669"/>
    <property type="project" value="UniProtKB-SubCell"/>
</dbReference>
<dbReference type="InterPro" id="IPR050330">
    <property type="entry name" value="Bact_OuterMem_StrucFunc"/>
</dbReference>
<keyword evidence="5" id="KW-0732">Signal</keyword>
<dbReference type="InterPro" id="IPR036737">
    <property type="entry name" value="OmpA-like_sf"/>
</dbReference>
<proteinExistence type="predicted"/>
<dbReference type="PANTHER" id="PTHR30329:SF21">
    <property type="entry name" value="LIPOPROTEIN YIAD-RELATED"/>
    <property type="match status" value="1"/>
</dbReference>
<dbReference type="PRINTS" id="PR01021">
    <property type="entry name" value="OMPADOMAIN"/>
</dbReference>